<dbReference type="OrthoDB" id="10010441at2"/>
<keyword evidence="2" id="KW-1185">Reference proteome</keyword>
<gene>
    <name evidence="1" type="ORF">A500_16425</name>
</gene>
<feature type="non-terminal residue" evidence="1">
    <location>
        <position position="138"/>
    </location>
</feature>
<reference evidence="1 2" key="1">
    <citation type="submission" date="2013-03" db="EMBL/GenBank/DDBJ databases">
        <title>Whole genome shotgun sequencing of Clostridium sartagoforme AAU1.</title>
        <authorList>
            <person name="Joshi C.G."/>
            <person name="Duggirala S.M."/>
            <person name="Nathani N.M."/>
            <person name="Bhatt V.D."/>
            <person name="Patel A.K."/>
            <person name="Pandya P.R."/>
            <person name="KaPatel J.A."/>
        </authorList>
    </citation>
    <scope>NUCLEOTIDE SEQUENCE [LARGE SCALE GENOMIC DNA]</scope>
    <source>
        <strain evidence="1 2">AAU1</strain>
    </source>
</reference>
<sequence>MIFSSKRKSSNENLKKLAALKDKANEGIMLQENIEVVNYNKYEVWTEEEFKKYHLGISRSDKNQIDNRWIKCSKGYNFVIAVYRECIKGYDIYSVGKFNELFSREKEKEISTSIKEDDIKIKDISIETNLIYTDNELI</sequence>
<comment type="caution">
    <text evidence="1">The sequence shown here is derived from an EMBL/GenBank/DDBJ whole genome shotgun (WGS) entry which is preliminary data.</text>
</comment>
<protein>
    <submittedName>
        <fullName evidence="1">Uncharacterized protein</fullName>
    </submittedName>
</protein>
<organism evidence="1 2">
    <name type="scientific">Clostridium sartagoforme AAU1</name>
    <dbReference type="NCBI Taxonomy" id="1202534"/>
    <lineage>
        <taxon>Bacteria</taxon>
        <taxon>Bacillati</taxon>
        <taxon>Bacillota</taxon>
        <taxon>Clostridia</taxon>
        <taxon>Eubacteriales</taxon>
        <taxon>Clostridiaceae</taxon>
        <taxon>Clostridium</taxon>
    </lineage>
</organism>
<dbReference type="Proteomes" id="UP000013988">
    <property type="component" value="Unassembled WGS sequence"/>
</dbReference>
<dbReference type="RefSeq" id="WP_016208529.1">
    <property type="nucleotide sequence ID" value="NZ_ASRV01000195.1"/>
</dbReference>
<dbReference type="AlphaFoldDB" id="R9C004"/>
<accession>R9C004</accession>
<name>R9C004_9CLOT</name>
<proteinExistence type="predicted"/>
<evidence type="ECO:0000313" key="1">
    <source>
        <dbReference type="EMBL" id="EOR20541.1"/>
    </source>
</evidence>
<evidence type="ECO:0000313" key="2">
    <source>
        <dbReference type="Proteomes" id="UP000013988"/>
    </source>
</evidence>
<dbReference type="EMBL" id="ASRV01000195">
    <property type="protein sequence ID" value="EOR20541.1"/>
    <property type="molecule type" value="Genomic_DNA"/>
</dbReference>